<organism evidence="5 6">
    <name type="scientific">Caulobacter ginsengisoli</name>
    <dbReference type="NCBI Taxonomy" id="400775"/>
    <lineage>
        <taxon>Bacteria</taxon>
        <taxon>Pseudomonadati</taxon>
        <taxon>Pseudomonadota</taxon>
        <taxon>Alphaproteobacteria</taxon>
        <taxon>Caulobacterales</taxon>
        <taxon>Caulobacteraceae</taxon>
        <taxon>Caulobacter</taxon>
    </lineage>
</organism>
<feature type="domain" description="Response regulatory" evidence="4">
    <location>
        <begin position="10"/>
        <end position="128"/>
    </location>
</feature>
<dbReference type="SMART" id="SM00448">
    <property type="entry name" value="REC"/>
    <property type="match status" value="1"/>
</dbReference>
<dbReference type="Pfam" id="PF00072">
    <property type="entry name" value="Response_reg"/>
    <property type="match status" value="1"/>
</dbReference>
<keyword evidence="1" id="KW-0597">Phosphoprotein</keyword>
<dbReference type="PROSITE" id="PS50110">
    <property type="entry name" value="RESPONSE_REGULATORY"/>
    <property type="match status" value="1"/>
</dbReference>
<comment type="caution">
    <text evidence="2">Lacks conserved residue(s) required for the propagation of feature annotation.</text>
</comment>
<protein>
    <submittedName>
        <fullName evidence="5">CheY-like chemotaxis protein</fullName>
    </submittedName>
</protein>
<proteinExistence type="predicted"/>
<dbReference type="InterPro" id="IPR001789">
    <property type="entry name" value="Sig_transdc_resp-reg_receiver"/>
</dbReference>
<reference evidence="5 6" key="1">
    <citation type="submission" date="2023-07" db="EMBL/GenBank/DDBJ databases">
        <title>Genomic Encyclopedia of Type Strains, Phase IV (KMG-IV): sequencing the most valuable type-strain genomes for metagenomic binning, comparative biology and taxonomic classification.</title>
        <authorList>
            <person name="Goeker M."/>
        </authorList>
    </citation>
    <scope>NUCLEOTIDE SEQUENCE [LARGE SCALE GENOMIC DNA]</scope>
    <source>
        <strain evidence="5 6">DSM 18695</strain>
    </source>
</reference>
<dbReference type="SUPFAM" id="SSF52172">
    <property type="entry name" value="CheY-like"/>
    <property type="match status" value="1"/>
</dbReference>
<evidence type="ECO:0000256" key="3">
    <source>
        <dbReference type="SAM" id="MobiDB-lite"/>
    </source>
</evidence>
<dbReference type="Gene3D" id="3.40.50.2300">
    <property type="match status" value="1"/>
</dbReference>
<evidence type="ECO:0000256" key="1">
    <source>
        <dbReference type="ARBA" id="ARBA00022553"/>
    </source>
</evidence>
<evidence type="ECO:0000313" key="5">
    <source>
        <dbReference type="EMBL" id="MDQ0466367.1"/>
    </source>
</evidence>
<dbReference type="PANTHER" id="PTHR44591">
    <property type="entry name" value="STRESS RESPONSE REGULATOR PROTEIN 1"/>
    <property type="match status" value="1"/>
</dbReference>
<accession>A0ABU0IZH7</accession>
<dbReference type="EMBL" id="JAUSVS010000011">
    <property type="protein sequence ID" value="MDQ0466367.1"/>
    <property type="molecule type" value="Genomic_DNA"/>
</dbReference>
<sequence>MQRIAPHIQRVLILDPNPQAVRLLSDVLRAITLCQVQSAATNSRGLQIARSFDPQIIFTEFSGPGLDGLAFTMALRRSDASCRTAPVVMATAEATAQAILAARDAGVHEFIRKPFTTKDIVRRLEAVTLRHRDWVEAVQYVGPDRRRFNSGDYAGPRKRRSDNGAPPTDQDRLLQCLKIIRAAGNALDSDWSQARRALMAQALGLQKLGMNSEEHRLLDAGAALQRAVLPEGPPDKPLITAAIRSAMSFMPKEEKAA</sequence>
<evidence type="ECO:0000259" key="4">
    <source>
        <dbReference type="PROSITE" id="PS50110"/>
    </source>
</evidence>
<evidence type="ECO:0000313" key="6">
    <source>
        <dbReference type="Proteomes" id="UP001228905"/>
    </source>
</evidence>
<dbReference type="RefSeq" id="WP_307352421.1">
    <property type="nucleotide sequence ID" value="NZ_JAUSVS010000011.1"/>
</dbReference>
<dbReference type="PANTHER" id="PTHR44591:SF3">
    <property type="entry name" value="RESPONSE REGULATORY DOMAIN-CONTAINING PROTEIN"/>
    <property type="match status" value="1"/>
</dbReference>
<dbReference type="Proteomes" id="UP001228905">
    <property type="component" value="Unassembled WGS sequence"/>
</dbReference>
<name>A0ABU0IZH7_9CAUL</name>
<keyword evidence="6" id="KW-1185">Reference proteome</keyword>
<dbReference type="InterPro" id="IPR050595">
    <property type="entry name" value="Bact_response_regulator"/>
</dbReference>
<dbReference type="InterPro" id="IPR011006">
    <property type="entry name" value="CheY-like_superfamily"/>
</dbReference>
<gene>
    <name evidence="5" type="ORF">QO010_004160</name>
</gene>
<comment type="caution">
    <text evidence="5">The sequence shown here is derived from an EMBL/GenBank/DDBJ whole genome shotgun (WGS) entry which is preliminary data.</text>
</comment>
<evidence type="ECO:0000256" key="2">
    <source>
        <dbReference type="PROSITE-ProRule" id="PRU00169"/>
    </source>
</evidence>
<feature type="region of interest" description="Disordered" evidence="3">
    <location>
        <begin position="148"/>
        <end position="169"/>
    </location>
</feature>